<dbReference type="GO" id="GO:0016757">
    <property type="term" value="F:glycosyltransferase activity"/>
    <property type="evidence" value="ECO:0007669"/>
    <property type="project" value="UniProtKB-KW"/>
</dbReference>
<accession>A0A547P8Q0</accession>
<dbReference type="Proteomes" id="UP000316343">
    <property type="component" value="Unassembled WGS sequence"/>
</dbReference>
<evidence type="ECO:0000313" key="6">
    <source>
        <dbReference type="Proteomes" id="UP000316343"/>
    </source>
</evidence>
<evidence type="ECO:0000313" key="5">
    <source>
        <dbReference type="EMBL" id="TRD10483.1"/>
    </source>
</evidence>
<gene>
    <name evidence="5" type="ORF">FGU71_00415</name>
</gene>
<dbReference type="PANTHER" id="PTHR12526">
    <property type="entry name" value="GLYCOSYLTRANSFERASE"/>
    <property type="match status" value="1"/>
</dbReference>
<keyword evidence="2 5" id="KW-0808">Transferase</keyword>
<feature type="domain" description="Glycosyltransferase subfamily 4-like N-terminal" evidence="4">
    <location>
        <begin position="21"/>
        <end position="198"/>
    </location>
</feature>
<dbReference type="EMBL" id="VHJK01000001">
    <property type="protein sequence ID" value="TRD10483.1"/>
    <property type="molecule type" value="Genomic_DNA"/>
</dbReference>
<evidence type="ECO:0000259" key="4">
    <source>
        <dbReference type="Pfam" id="PF13439"/>
    </source>
</evidence>
<protein>
    <submittedName>
        <fullName evidence="5">Glycosyltransferase family 4 protein</fullName>
    </submittedName>
</protein>
<dbReference type="SUPFAM" id="SSF53756">
    <property type="entry name" value="UDP-Glycosyltransferase/glycogen phosphorylase"/>
    <property type="match status" value="1"/>
</dbReference>
<dbReference type="Gene3D" id="3.40.50.2000">
    <property type="entry name" value="Glycogen Phosphorylase B"/>
    <property type="match status" value="2"/>
</dbReference>
<dbReference type="RefSeq" id="WP_142786745.1">
    <property type="nucleotide sequence ID" value="NZ_VHJK01000001.1"/>
</dbReference>
<reference evidence="5 6" key="1">
    <citation type="submission" date="2019-06" db="EMBL/GenBank/DDBJ databases">
        <title>Erythrobacter insulae sp. nov., isolated from a tidal flat.</title>
        <authorList>
            <person name="Yoon J.-H."/>
        </authorList>
    </citation>
    <scope>NUCLEOTIDE SEQUENCE [LARGE SCALE GENOMIC DNA]</scope>
    <source>
        <strain evidence="5 6">JBTF-M21</strain>
    </source>
</reference>
<sequence>MKHVLSLSTLYPNASNPRFGTFVARSLEGLAKRGDWRVTVINPIGLAPVIFGKYRALADLAEVSTEGGIDVHRPHFTLIPKVGARRNAAAIAKAALPVAKAIHAQHPVDIIDAQYFFPDGPAAAIIADEMGLPLSIKARGSDINYWGHHSFALEQMQQAASQAAGLLAVSEALKREMVTLGLPEDKIAIHYTGLDRNRFRPLDHTQLRSQVSSELGFDLPAHLPLLVCVGALMKKKGQDRAIAALPSIEGARLVLIGQGEDEADFRQLAREKGVADRVHFTGSIDHDMLPLILSAADVMVLPTENEGLANAWVEALACGTPVVTTDVGGARELIVNDTAGRLLPDRSPEALVKAVNSVLNTPPDPLEVAATTEQFSWENHAGILAAHYERLTG</sequence>
<dbReference type="InterPro" id="IPR001296">
    <property type="entry name" value="Glyco_trans_1"/>
</dbReference>
<dbReference type="OrthoDB" id="258796at2"/>
<dbReference type="AlphaFoldDB" id="A0A547P8Q0"/>
<dbReference type="Pfam" id="PF13439">
    <property type="entry name" value="Glyco_transf_4"/>
    <property type="match status" value="1"/>
</dbReference>
<dbReference type="Pfam" id="PF00534">
    <property type="entry name" value="Glycos_transf_1"/>
    <property type="match status" value="1"/>
</dbReference>
<organism evidence="5 6">
    <name type="scientific">Erythrobacter insulae</name>
    <dbReference type="NCBI Taxonomy" id="2584124"/>
    <lineage>
        <taxon>Bacteria</taxon>
        <taxon>Pseudomonadati</taxon>
        <taxon>Pseudomonadota</taxon>
        <taxon>Alphaproteobacteria</taxon>
        <taxon>Sphingomonadales</taxon>
        <taxon>Erythrobacteraceae</taxon>
        <taxon>Erythrobacter/Porphyrobacter group</taxon>
        <taxon>Erythrobacter</taxon>
    </lineage>
</organism>
<proteinExistence type="predicted"/>
<dbReference type="InterPro" id="IPR028098">
    <property type="entry name" value="Glyco_trans_4-like_N"/>
</dbReference>
<evidence type="ECO:0000259" key="3">
    <source>
        <dbReference type="Pfam" id="PF00534"/>
    </source>
</evidence>
<keyword evidence="1" id="KW-0328">Glycosyltransferase</keyword>
<keyword evidence="6" id="KW-1185">Reference proteome</keyword>
<feature type="domain" description="Glycosyl transferase family 1" evidence="3">
    <location>
        <begin position="224"/>
        <end position="365"/>
    </location>
</feature>
<name>A0A547P8Q0_9SPHN</name>
<comment type="caution">
    <text evidence="5">The sequence shown here is derived from an EMBL/GenBank/DDBJ whole genome shotgun (WGS) entry which is preliminary data.</text>
</comment>
<evidence type="ECO:0000256" key="2">
    <source>
        <dbReference type="ARBA" id="ARBA00022679"/>
    </source>
</evidence>
<dbReference type="PANTHER" id="PTHR12526:SF510">
    <property type="entry name" value="D-INOSITOL 3-PHOSPHATE GLYCOSYLTRANSFERASE"/>
    <property type="match status" value="1"/>
</dbReference>
<evidence type="ECO:0000256" key="1">
    <source>
        <dbReference type="ARBA" id="ARBA00022676"/>
    </source>
</evidence>